<keyword evidence="3" id="KW-1185">Reference proteome</keyword>
<feature type="region of interest" description="Disordered" evidence="1">
    <location>
        <begin position="23"/>
        <end position="43"/>
    </location>
</feature>
<sequence>MSATQDGDSVTLSYTGGWDAKSDKGDHQLISGTGKFEGTAGTG</sequence>
<evidence type="ECO:0000313" key="2">
    <source>
        <dbReference type="EMBL" id="MEK0085203.1"/>
    </source>
</evidence>
<evidence type="ECO:0000256" key="1">
    <source>
        <dbReference type="SAM" id="MobiDB-lite"/>
    </source>
</evidence>
<evidence type="ECO:0008006" key="4">
    <source>
        <dbReference type="Google" id="ProtNLM"/>
    </source>
</evidence>
<dbReference type="RefSeq" id="WP_418161051.1">
    <property type="nucleotide sequence ID" value="NZ_JBBLZC010000023.1"/>
</dbReference>
<accession>A0ABU8XXS0</accession>
<evidence type="ECO:0000313" key="3">
    <source>
        <dbReference type="Proteomes" id="UP001375743"/>
    </source>
</evidence>
<comment type="caution">
    <text evidence="2">The sequence shown here is derived from an EMBL/GenBank/DDBJ whole genome shotgun (WGS) entry which is preliminary data.</text>
</comment>
<proteinExistence type="predicted"/>
<reference evidence="2 3" key="1">
    <citation type="submission" date="2024-01" db="EMBL/GenBank/DDBJ databases">
        <title>Multi-omics insights into the function and evolution of sodium benzoate biodegradation pathways in Benzoatithermus flavus gen. nov., sp. nov. from hot spring.</title>
        <authorList>
            <person name="Hu C.-J."/>
            <person name="Li W.-J."/>
        </authorList>
    </citation>
    <scope>NUCLEOTIDE SEQUENCE [LARGE SCALE GENOMIC DNA]</scope>
    <source>
        <strain evidence="2 3">SYSU G07066</strain>
    </source>
</reference>
<organism evidence="2 3">
    <name type="scientific">Benzoatithermus flavus</name>
    <dbReference type="NCBI Taxonomy" id="3108223"/>
    <lineage>
        <taxon>Bacteria</taxon>
        <taxon>Pseudomonadati</taxon>
        <taxon>Pseudomonadota</taxon>
        <taxon>Alphaproteobacteria</taxon>
        <taxon>Geminicoccales</taxon>
        <taxon>Geminicoccaceae</taxon>
        <taxon>Benzoatithermus</taxon>
    </lineage>
</organism>
<protein>
    <recommendedName>
        <fullName evidence="4">Peptidylprolyl isomerase</fullName>
    </recommendedName>
</protein>
<gene>
    <name evidence="2" type="ORF">U1T56_18775</name>
</gene>
<name>A0ABU8XXS0_9PROT</name>
<dbReference type="EMBL" id="JBBLZC010000023">
    <property type="protein sequence ID" value="MEK0085203.1"/>
    <property type="molecule type" value="Genomic_DNA"/>
</dbReference>
<dbReference type="Proteomes" id="UP001375743">
    <property type="component" value="Unassembled WGS sequence"/>
</dbReference>